<evidence type="ECO:0000313" key="3">
    <source>
        <dbReference type="EnsemblMetazoa" id="G19410.1:cds"/>
    </source>
</evidence>
<dbReference type="Pfam" id="PF01841">
    <property type="entry name" value="Transglut_core"/>
    <property type="match status" value="1"/>
</dbReference>
<dbReference type="OMA" id="ICHHVEL"/>
<dbReference type="Proteomes" id="UP000005408">
    <property type="component" value="Unassembled WGS sequence"/>
</dbReference>
<dbReference type="Gene3D" id="3.10.620.30">
    <property type="match status" value="1"/>
</dbReference>
<dbReference type="SUPFAM" id="SSF54001">
    <property type="entry name" value="Cysteine proteinases"/>
    <property type="match status" value="1"/>
</dbReference>
<evidence type="ECO:0000313" key="4">
    <source>
        <dbReference type="Proteomes" id="UP000005408"/>
    </source>
</evidence>
<organism evidence="3 4">
    <name type="scientific">Magallana gigas</name>
    <name type="common">Pacific oyster</name>
    <name type="synonym">Crassostrea gigas</name>
    <dbReference type="NCBI Taxonomy" id="29159"/>
    <lineage>
        <taxon>Eukaryota</taxon>
        <taxon>Metazoa</taxon>
        <taxon>Spiralia</taxon>
        <taxon>Lophotrochozoa</taxon>
        <taxon>Mollusca</taxon>
        <taxon>Bivalvia</taxon>
        <taxon>Autobranchia</taxon>
        <taxon>Pteriomorphia</taxon>
        <taxon>Ostreida</taxon>
        <taxon>Ostreoidea</taxon>
        <taxon>Ostreidae</taxon>
        <taxon>Magallana</taxon>
    </lineage>
</organism>
<dbReference type="InterPro" id="IPR038765">
    <property type="entry name" value="Papain-like_cys_pep_sf"/>
</dbReference>
<dbReference type="PANTHER" id="PTHR46333">
    <property type="entry name" value="CYTOKINESIS PROTEIN 3"/>
    <property type="match status" value="1"/>
</dbReference>
<dbReference type="PANTHER" id="PTHR46333:SF2">
    <property type="entry name" value="CYTOKINESIS PROTEIN 3"/>
    <property type="match status" value="1"/>
</dbReference>
<dbReference type="Pfam" id="PF23265">
    <property type="entry name" value="Ig-like_KY"/>
    <property type="match status" value="2"/>
</dbReference>
<dbReference type="SMART" id="SM00460">
    <property type="entry name" value="TGc"/>
    <property type="match status" value="1"/>
</dbReference>
<dbReference type="AlphaFoldDB" id="A0A8W8JMR2"/>
<reference evidence="3" key="1">
    <citation type="submission" date="2022-08" db="UniProtKB">
        <authorList>
            <consortium name="EnsemblMetazoa"/>
        </authorList>
    </citation>
    <scope>IDENTIFICATION</scope>
    <source>
        <strain evidence="3">05x7-T-G4-1.051#20</strain>
    </source>
</reference>
<feature type="domain" description="Transglutaminase-like" evidence="2">
    <location>
        <begin position="120"/>
        <end position="190"/>
    </location>
</feature>
<evidence type="ECO:0000256" key="1">
    <source>
        <dbReference type="SAM" id="MobiDB-lite"/>
    </source>
</evidence>
<keyword evidence="4" id="KW-1185">Reference proteome</keyword>
<feature type="region of interest" description="Disordered" evidence="1">
    <location>
        <begin position="591"/>
        <end position="616"/>
    </location>
</feature>
<dbReference type="OrthoDB" id="6129702at2759"/>
<evidence type="ECO:0000259" key="2">
    <source>
        <dbReference type="SMART" id="SM00460"/>
    </source>
</evidence>
<protein>
    <recommendedName>
        <fullName evidence="2">Transglutaminase-like domain-containing protein</fullName>
    </recommendedName>
</protein>
<proteinExistence type="predicted"/>
<accession>A0A8W8JMR2</accession>
<dbReference type="InterPro" id="IPR056564">
    <property type="entry name" value="Ig-like_KY"/>
</dbReference>
<dbReference type="EnsemblMetazoa" id="G19410.1">
    <property type="protein sequence ID" value="G19410.1:cds"/>
    <property type="gene ID" value="G19410"/>
</dbReference>
<dbReference type="InterPro" id="IPR002931">
    <property type="entry name" value="Transglutaminase-like"/>
</dbReference>
<sequence length="625" mass="71552">MGRCSSKPCCDISDVTTLSENRLISVQPIVDEKLAPTPPTLRRDDIISDISMFKKVDSYAAKAPKSTELSLQNLSRYLSKASKSNLGRVRAFYFWICHHVELDLRSFLKNYKKPVAAEFTMHTKVALCYGYAELFAELCRLSSIPVKTIYGYLKGYGYNPTKPFKYAHSTNHAWNAVHVVGQWCLIDCTLGAGTVDEDGHYIREFENFYFLTDPDQLISTHFPYMEKSRKESRPWQLLQKPVTLQAFSKHVNRTITAFKWGVELVSHSEAVIPVTLSVTVFLKGTSRTLYNVLARLTDINGKILKRYTLVQNPDHNLFSVRVRPPKVGKFRLTVFGSTDQNDTTLHEVVSYVLRCRQTEPIVYLYPKHLGIWRSRSDYQHYGFEPGADSPMIISPRDGDLELTIPTRKDFPVTCRVTHSESKIKDIENYILLEKAENFVKIRGHLPEKGFYKLQIFCKSDFGPYEPVLLFLIDCTRGAMFNALPFPVMYSSATEFHCQLIEPLVRELPEESSINIRFRSSDIIKAVVNGRRIEKGNDNIWRSTVRTHTAGGSLRIAGTNELKGRYWVLWEFTIVKGPNSIVLEDILTARSNTSHPPMTQRSDNQSTQRTPKHSSRIKEKTIIIKK</sequence>
<dbReference type="InterPro" id="IPR052557">
    <property type="entry name" value="CAP/Cytokinesis_protein"/>
</dbReference>
<feature type="compositionally biased region" description="Polar residues" evidence="1">
    <location>
        <begin position="591"/>
        <end position="608"/>
    </location>
</feature>
<name>A0A8W8JMR2_MAGGI</name>
<dbReference type="GO" id="GO:0005737">
    <property type="term" value="C:cytoplasm"/>
    <property type="evidence" value="ECO:0007669"/>
    <property type="project" value="TreeGrafter"/>
</dbReference>